<accession>A0AA38MI88</accession>
<proteinExistence type="predicted"/>
<evidence type="ECO:0000313" key="2">
    <source>
        <dbReference type="Proteomes" id="UP001168821"/>
    </source>
</evidence>
<dbReference type="Proteomes" id="UP001168821">
    <property type="component" value="Unassembled WGS sequence"/>
</dbReference>
<organism evidence="1 2">
    <name type="scientific">Zophobas morio</name>
    <dbReference type="NCBI Taxonomy" id="2755281"/>
    <lineage>
        <taxon>Eukaryota</taxon>
        <taxon>Metazoa</taxon>
        <taxon>Ecdysozoa</taxon>
        <taxon>Arthropoda</taxon>
        <taxon>Hexapoda</taxon>
        <taxon>Insecta</taxon>
        <taxon>Pterygota</taxon>
        <taxon>Neoptera</taxon>
        <taxon>Endopterygota</taxon>
        <taxon>Coleoptera</taxon>
        <taxon>Polyphaga</taxon>
        <taxon>Cucujiformia</taxon>
        <taxon>Tenebrionidae</taxon>
        <taxon>Zophobas</taxon>
    </lineage>
</organism>
<dbReference type="EMBL" id="JALNTZ010000004">
    <property type="protein sequence ID" value="KAJ3657054.1"/>
    <property type="molecule type" value="Genomic_DNA"/>
</dbReference>
<sequence length="103" mass="11305">MGLRRERWVFSGGKRGFGKVRAGKAGSIPGGCGRGDYVTEKRGKFGVTRRGFRGGGVWLAKGRVWRRLGGSGRNYLRNIGRILPSSNSSEHRICTANRGCKNH</sequence>
<reference evidence="1" key="1">
    <citation type="journal article" date="2023" name="G3 (Bethesda)">
        <title>Whole genome assemblies of Zophobas morio and Tenebrio molitor.</title>
        <authorList>
            <person name="Kaur S."/>
            <person name="Stinson S.A."/>
            <person name="diCenzo G.C."/>
        </authorList>
    </citation>
    <scope>NUCLEOTIDE SEQUENCE</scope>
    <source>
        <strain evidence="1">QUZm001</strain>
    </source>
</reference>
<comment type="caution">
    <text evidence="1">The sequence shown here is derived from an EMBL/GenBank/DDBJ whole genome shotgun (WGS) entry which is preliminary data.</text>
</comment>
<dbReference type="AlphaFoldDB" id="A0AA38MI88"/>
<evidence type="ECO:0000313" key="1">
    <source>
        <dbReference type="EMBL" id="KAJ3657054.1"/>
    </source>
</evidence>
<gene>
    <name evidence="1" type="ORF">Zmor_016088</name>
</gene>
<keyword evidence="2" id="KW-1185">Reference proteome</keyword>
<name>A0AA38MI88_9CUCU</name>
<protein>
    <submittedName>
        <fullName evidence="1">Uncharacterized protein</fullName>
    </submittedName>
</protein>